<dbReference type="GO" id="GO:0004601">
    <property type="term" value="F:peroxidase activity"/>
    <property type="evidence" value="ECO:0007669"/>
    <property type="project" value="UniProtKB-KW"/>
</dbReference>
<evidence type="ECO:0000256" key="5">
    <source>
        <dbReference type="ARBA" id="ARBA00022989"/>
    </source>
</evidence>
<dbReference type="EMBL" id="CAADHO010000003">
    <property type="protein sequence ID" value="VFQ44242.1"/>
    <property type="molecule type" value="Genomic_DNA"/>
</dbReference>
<gene>
    <name evidence="9" type="ORF">MSL71_18870</name>
</gene>
<evidence type="ECO:0000256" key="6">
    <source>
        <dbReference type="ARBA" id="ARBA00023136"/>
    </source>
</evidence>
<evidence type="ECO:0000256" key="2">
    <source>
        <dbReference type="ARBA" id="ARBA00022475"/>
    </source>
</evidence>
<organism evidence="9 10">
    <name type="scientific">Desulfoluna butyratoxydans</name>
    <dbReference type="NCBI Taxonomy" id="231438"/>
    <lineage>
        <taxon>Bacteria</taxon>
        <taxon>Pseudomonadati</taxon>
        <taxon>Thermodesulfobacteriota</taxon>
        <taxon>Desulfobacteria</taxon>
        <taxon>Desulfobacterales</taxon>
        <taxon>Desulfolunaceae</taxon>
        <taxon>Desulfoluna</taxon>
    </lineage>
</organism>
<dbReference type="InterPro" id="IPR036938">
    <property type="entry name" value="PAP2/HPO_sf"/>
</dbReference>
<dbReference type="SMART" id="SM00014">
    <property type="entry name" value="acidPPc"/>
    <property type="match status" value="1"/>
</dbReference>
<feature type="domain" description="Phosphatidic acid phosphatase type 2/haloperoxidase" evidence="8">
    <location>
        <begin position="62"/>
        <end position="171"/>
    </location>
</feature>
<keyword evidence="6 7" id="KW-0472">Membrane</keyword>
<accession>A0A4U8YR34</accession>
<keyword evidence="9" id="KW-0560">Oxidoreductase</keyword>
<dbReference type="GO" id="GO:0005886">
    <property type="term" value="C:plasma membrane"/>
    <property type="evidence" value="ECO:0007669"/>
    <property type="project" value="UniProtKB-SubCell"/>
</dbReference>
<evidence type="ECO:0000259" key="8">
    <source>
        <dbReference type="SMART" id="SM00014"/>
    </source>
</evidence>
<feature type="transmembrane region" description="Helical" evidence="7">
    <location>
        <begin position="34"/>
        <end position="54"/>
    </location>
</feature>
<dbReference type="AlphaFoldDB" id="A0A4U8YR34"/>
<keyword evidence="4" id="KW-0378">Hydrolase</keyword>
<proteinExistence type="predicted"/>
<keyword evidence="2" id="KW-1003">Cell membrane</keyword>
<feature type="transmembrane region" description="Helical" evidence="7">
    <location>
        <begin position="130"/>
        <end position="150"/>
    </location>
</feature>
<dbReference type="SUPFAM" id="SSF48317">
    <property type="entry name" value="Acid phosphatase/Vanadium-dependent haloperoxidase"/>
    <property type="match status" value="1"/>
</dbReference>
<dbReference type="InterPro" id="IPR000326">
    <property type="entry name" value="PAP2/HPO"/>
</dbReference>
<comment type="subcellular location">
    <subcellularLocation>
        <location evidence="1">Cell membrane</location>
        <topology evidence="1">Multi-pass membrane protein</topology>
    </subcellularLocation>
</comment>
<dbReference type="Pfam" id="PF01569">
    <property type="entry name" value="PAP2"/>
    <property type="match status" value="1"/>
</dbReference>
<dbReference type="GO" id="GO:0016787">
    <property type="term" value="F:hydrolase activity"/>
    <property type="evidence" value="ECO:0007669"/>
    <property type="project" value="UniProtKB-KW"/>
</dbReference>
<dbReference type="Proteomes" id="UP000507962">
    <property type="component" value="Unassembled WGS sequence"/>
</dbReference>
<keyword evidence="9" id="KW-0575">Peroxidase</keyword>
<evidence type="ECO:0000313" key="10">
    <source>
        <dbReference type="Proteomes" id="UP000507962"/>
    </source>
</evidence>
<sequence>MSTLMKTFTTCDVRLFLWIVQRPRARRIAGVFRWISRLGDGYLYLAAGLGLALFEPVRGPYFLAAGLLAFALELPLYLLLKHTIRRPRPNHALGQVSAFITPSDTFSFPSGHSAAAFVTATLVGHVYPAFLLPALGLAFLISLSRVILRVHYPTDILAGTTLGISCTVSALLLIPGGAP</sequence>
<evidence type="ECO:0000313" key="9">
    <source>
        <dbReference type="EMBL" id="VFQ44242.1"/>
    </source>
</evidence>
<name>A0A4U8YR34_9BACT</name>
<feature type="transmembrane region" description="Helical" evidence="7">
    <location>
        <begin position="156"/>
        <end position="174"/>
    </location>
</feature>
<keyword evidence="10" id="KW-1185">Reference proteome</keyword>
<feature type="transmembrane region" description="Helical" evidence="7">
    <location>
        <begin position="60"/>
        <end position="80"/>
    </location>
</feature>
<protein>
    <submittedName>
        <fullName evidence="9">Phosphatidic acid phosphatase type 2/haloperoxidase</fullName>
    </submittedName>
</protein>
<keyword evidence="5 7" id="KW-1133">Transmembrane helix</keyword>
<evidence type="ECO:0000256" key="3">
    <source>
        <dbReference type="ARBA" id="ARBA00022692"/>
    </source>
</evidence>
<evidence type="ECO:0000256" key="1">
    <source>
        <dbReference type="ARBA" id="ARBA00004651"/>
    </source>
</evidence>
<dbReference type="Gene3D" id="1.20.144.10">
    <property type="entry name" value="Phosphatidic acid phosphatase type 2/haloperoxidase"/>
    <property type="match status" value="1"/>
</dbReference>
<evidence type="ECO:0000256" key="7">
    <source>
        <dbReference type="SAM" id="Phobius"/>
    </source>
</evidence>
<evidence type="ECO:0000256" key="4">
    <source>
        <dbReference type="ARBA" id="ARBA00022801"/>
    </source>
</evidence>
<reference evidence="9 10" key="1">
    <citation type="submission" date="2019-03" db="EMBL/GenBank/DDBJ databases">
        <authorList>
            <person name="Nijsse B."/>
        </authorList>
    </citation>
    <scope>NUCLEOTIDE SEQUENCE [LARGE SCALE GENOMIC DNA]</scope>
    <source>
        <strain evidence="9">Desulfoluna butyratoxydans MSL71</strain>
    </source>
</reference>
<keyword evidence="3 7" id="KW-0812">Transmembrane</keyword>
<dbReference type="PANTHER" id="PTHR14969:SF62">
    <property type="entry name" value="DECAPRENYLPHOSPHORYL-5-PHOSPHORIBOSE PHOSPHATASE RV3807C-RELATED"/>
    <property type="match status" value="1"/>
</dbReference>
<dbReference type="PANTHER" id="PTHR14969">
    <property type="entry name" value="SPHINGOSINE-1-PHOSPHATE PHOSPHOHYDROLASE"/>
    <property type="match status" value="1"/>
</dbReference>